<dbReference type="EMBL" id="JAPFFF010000034">
    <property type="protein sequence ID" value="KAK8843702.1"/>
    <property type="molecule type" value="Genomic_DNA"/>
</dbReference>
<dbReference type="SUPFAM" id="SSF51695">
    <property type="entry name" value="PLC-like phosphodiesterases"/>
    <property type="match status" value="1"/>
</dbReference>
<dbReference type="CDD" id="cd08586">
    <property type="entry name" value="PI-PLCc_BcPLC_like"/>
    <property type="match status" value="1"/>
</dbReference>
<feature type="domain" description="Phosphatidylinositol-specific phospholipase C X" evidence="2">
    <location>
        <begin position="68"/>
        <end position="208"/>
    </location>
</feature>
<dbReference type="PANTHER" id="PTHR13593">
    <property type="match status" value="1"/>
</dbReference>
<feature type="chain" id="PRO_5046616960" description="Phosphatidylinositol-specific phospholipase C X domain-containing protein" evidence="1">
    <location>
        <begin position="21"/>
        <end position="336"/>
    </location>
</feature>
<dbReference type="InterPro" id="IPR017946">
    <property type="entry name" value="PLC-like_Pdiesterase_TIM-brl"/>
</dbReference>
<dbReference type="PANTHER" id="PTHR13593:SF113">
    <property type="entry name" value="SI:DKEY-266F7.9"/>
    <property type="match status" value="1"/>
</dbReference>
<dbReference type="InterPro" id="IPR051057">
    <property type="entry name" value="PI-PLC_domain"/>
</dbReference>
<protein>
    <recommendedName>
        <fullName evidence="2">Phosphatidylinositol-specific phospholipase C X domain-containing protein</fullName>
    </recommendedName>
</protein>
<evidence type="ECO:0000313" key="4">
    <source>
        <dbReference type="Proteomes" id="UP001470230"/>
    </source>
</evidence>
<keyword evidence="4" id="KW-1185">Reference proteome</keyword>
<sequence length="336" mass="39495">MQFPLFFLISFAFSFTNSFAQDIETQEEIVSLKYYGVRLTKEKQNPKPRKSQINNSNFDGANWMKSVSDDRKIFSISIPGTHESCTRLGGPSMQAQDWSIEEQLLNGVRYFDIRCRHLNNIFMIHQAEVYQELTYYTGVQKIIINFLKAHPSEFVFLQIKEEYTPSGNTRTFEETMKSYIFSFEKYFYLNEDSPTLSQVRGKIVLLRRFESTITPLGNYLEWKDNTIWTSNTTIVAQIEDCYVVQTLFVRWAKWNHFLSNIEEALNNTDPDKMFLSFSSGYSSGCYPWSVVDYMNPRIGNYLENDEPERFVGIIAFDYINSGYDNMIEFLVKRNYQ</sequence>
<reference evidence="3 4" key="1">
    <citation type="submission" date="2024-04" db="EMBL/GenBank/DDBJ databases">
        <title>Tritrichomonas musculus Genome.</title>
        <authorList>
            <person name="Alves-Ferreira E."/>
            <person name="Grigg M."/>
            <person name="Lorenzi H."/>
            <person name="Galac M."/>
        </authorList>
    </citation>
    <scope>NUCLEOTIDE SEQUENCE [LARGE SCALE GENOMIC DNA]</scope>
    <source>
        <strain evidence="3 4">EAF2021</strain>
    </source>
</reference>
<organism evidence="3 4">
    <name type="scientific">Tritrichomonas musculus</name>
    <dbReference type="NCBI Taxonomy" id="1915356"/>
    <lineage>
        <taxon>Eukaryota</taxon>
        <taxon>Metamonada</taxon>
        <taxon>Parabasalia</taxon>
        <taxon>Tritrichomonadida</taxon>
        <taxon>Tritrichomonadidae</taxon>
        <taxon>Tritrichomonas</taxon>
    </lineage>
</organism>
<feature type="signal peptide" evidence="1">
    <location>
        <begin position="1"/>
        <end position="20"/>
    </location>
</feature>
<dbReference type="InterPro" id="IPR000909">
    <property type="entry name" value="PLipase_C_PInositol-sp_X_dom"/>
</dbReference>
<evidence type="ECO:0000313" key="3">
    <source>
        <dbReference type="EMBL" id="KAK8843702.1"/>
    </source>
</evidence>
<proteinExistence type="predicted"/>
<dbReference type="Pfam" id="PF00388">
    <property type="entry name" value="PI-PLC-X"/>
    <property type="match status" value="1"/>
</dbReference>
<keyword evidence="1" id="KW-0732">Signal</keyword>
<comment type="caution">
    <text evidence="3">The sequence shown here is derived from an EMBL/GenBank/DDBJ whole genome shotgun (WGS) entry which is preliminary data.</text>
</comment>
<dbReference type="Gene3D" id="3.20.20.190">
    <property type="entry name" value="Phosphatidylinositol (PI) phosphodiesterase"/>
    <property type="match status" value="1"/>
</dbReference>
<accession>A0ABR2HB73</accession>
<dbReference type="Proteomes" id="UP001470230">
    <property type="component" value="Unassembled WGS sequence"/>
</dbReference>
<evidence type="ECO:0000256" key="1">
    <source>
        <dbReference type="SAM" id="SignalP"/>
    </source>
</evidence>
<evidence type="ECO:0000259" key="2">
    <source>
        <dbReference type="SMART" id="SM00148"/>
    </source>
</evidence>
<name>A0ABR2HB73_9EUKA</name>
<dbReference type="SMART" id="SM00148">
    <property type="entry name" value="PLCXc"/>
    <property type="match status" value="1"/>
</dbReference>
<gene>
    <name evidence="3" type="ORF">M9Y10_024765</name>
</gene>